<name>A0A540N5V2_MALBA</name>
<evidence type="ECO:0000313" key="3">
    <source>
        <dbReference type="Proteomes" id="UP000315295"/>
    </source>
</evidence>
<dbReference type="EMBL" id="VIEB01000103">
    <property type="protein sequence ID" value="TQE06437.1"/>
    <property type="molecule type" value="Genomic_DNA"/>
</dbReference>
<dbReference type="Pfam" id="PF26130">
    <property type="entry name" value="PB1-like"/>
    <property type="match status" value="1"/>
</dbReference>
<keyword evidence="3" id="KW-1185">Reference proteome</keyword>
<comment type="caution">
    <text evidence="2">The sequence shown here is derived from an EMBL/GenBank/DDBJ whole genome shotgun (WGS) entry which is preliminary data.</text>
</comment>
<feature type="domain" description="PB1-like" evidence="1">
    <location>
        <begin position="27"/>
        <end position="102"/>
    </location>
</feature>
<dbReference type="AlphaFoldDB" id="A0A540N5V2"/>
<evidence type="ECO:0000259" key="1">
    <source>
        <dbReference type="Pfam" id="PF26130"/>
    </source>
</evidence>
<protein>
    <recommendedName>
        <fullName evidence="1">PB1-like domain-containing protein</fullName>
    </recommendedName>
</protein>
<reference evidence="2 3" key="1">
    <citation type="journal article" date="2019" name="G3 (Bethesda)">
        <title>Sequencing of a Wild Apple (Malus baccata) Genome Unravels the Differences Between Cultivated and Wild Apple Species Regarding Disease Resistance and Cold Tolerance.</title>
        <authorList>
            <person name="Chen X."/>
        </authorList>
    </citation>
    <scope>NUCLEOTIDE SEQUENCE [LARGE SCALE GENOMIC DNA]</scope>
    <source>
        <strain evidence="3">cv. Shandingzi</strain>
        <tissue evidence="2">Leaves</tissue>
    </source>
</reference>
<evidence type="ECO:0000313" key="2">
    <source>
        <dbReference type="EMBL" id="TQE06437.1"/>
    </source>
</evidence>
<sequence>MARRRGKGEVAPNFLGADLFTFKFICGGQMIYFDNVDPDLLSTHELKYMMEEVGYKHVKRFHFTKPGEDPQCALHPLDGDNDISAMINIIPSSREMTIYVEHDADRSILVLEPNFNDFFHEIMGDASTQVPEKVFSHIQSNAQVQDEVLNSLWSTEIPNPNVDKGKRVYGNVLEESGEQYEVNSDGILWETRLFVYFVEDIFNGILLR</sequence>
<dbReference type="InterPro" id="IPR058594">
    <property type="entry name" value="PB1-like_dom_pln"/>
</dbReference>
<gene>
    <name evidence="2" type="ORF">C1H46_007936</name>
</gene>
<organism evidence="2 3">
    <name type="scientific">Malus baccata</name>
    <name type="common">Siberian crab apple</name>
    <name type="synonym">Pyrus baccata</name>
    <dbReference type="NCBI Taxonomy" id="106549"/>
    <lineage>
        <taxon>Eukaryota</taxon>
        <taxon>Viridiplantae</taxon>
        <taxon>Streptophyta</taxon>
        <taxon>Embryophyta</taxon>
        <taxon>Tracheophyta</taxon>
        <taxon>Spermatophyta</taxon>
        <taxon>Magnoliopsida</taxon>
        <taxon>eudicotyledons</taxon>
        <taxon>Gunneridae</taxon>
        <taxon>Pentapetalae</taxon>
        <taxon>rosids</taxon>
        <taxon>fabids</taxon>
        <taxon>Rosales</taxon>
        <taxon>Rosaceae</taxon>
        <taxon>Amygdaloideae</taxon>
        <taxon>Maleae</taxon>
        <taxon>Malus</taxon>
    </lineage>
</organism>
<proteinExistence type="predicted"/>
<accession>A0A540N5V2</accession>
<dbReference type="Proteomes" id="UP000315295">
    <property type="component" value="Unassembled WGS sequence"/>
</dbReference>